<protein>
    <submittedName>
        <fullName evidence="2">(Mediterranean fruit fly) hypothetical protein</fullName>
    </submittedName>
</protein>
<keyword evidence="1" id="KW-0472">Membrane</keyword>
<sequence>MLSAHNVNFEETMKGLNFYQKIKVVNMCDDRFVYYAVSAVIYVVIMRSIYRNTWKASNILAAALKSSGINRNIFPTYDDDSLLCVLDDTPNDETEDSVVRIISEDTIAQINKDAERLSLENFPYA</sequence>
<dbReference type="OrthoDB" id="278606at2759"/>
<dbReference type="SUPFAM" id="SSF57667">
    <property type="entry name" value="beta-beta-alpha zinc fingers"/>
    <property type="match status" value="1"/>
</dbReference>
<proteinExistence type="predicted"/>
<dbReference type="AlphaFoldDB" id="A0A811V7T7"/>
<keyword evidence="3" id="KW-1185">Reference proteome</keyword>
<dbReference type="Proteomes" id="UP000606786">
    <property type="component" value="Unassembled WGS sequence"/>
</dbReference>
<evidence type="ECO:0000256" key="1">
    <source>
        <dbReference type="SAM" id="Phobius"/>
    </source>
</evidence>
<accession>A0A811V7T7</accession>
<reference evidence="2" key="1">
    <citation type="submission" date="2020-11" db="EMBL/GenBank/DDBJ databases">
        <authorList>
            <person name="Whitehead M."/>
        </authorList>
    </citation>
    <scope>NUCLEOTIDE SEQUENCE</scope>
    <source>
        <strain evidence="2">EGII</strain>
    </source>
</reference>
<organism evidence="2 3">
    <name type="scientific">Ceratitis capitata</name>
    <name type="common">Mediterranean fruit fly</name>
    <name type="synonym">Tephritis capitata</name>
    <dbReference type="NCBI Taxonomy" id="7213"/>
    <lineage>
        <taxon>Eukaryota</taxon>
        <taxon>Metazoa</taxon>
        <taxon>Ecdysozoa</taxon>
        <taxon>Arthropoda</taxon>
        <taxon>Hexapoda</taxon>
        <taxon>Insecta</taxon>
        <taxon>Pterygota</taxon>
        <taxon>Neoptera</taxon>
        <taxon>Endopterygota</taxon>
        <taxon>Diptera</taxon>
        <taxon>Brachycera</taxon>
        <taxon>Muscomorpha</taxon>
        <taxon>Tephritoidea</taxon>
        <taxon>Tephritidae</taxon>
        <taxon>Ceratitis</taxon>
        <taxon>Ceratitis</taxon>
    </lineage>
</organism>
<dbReference type="InterPro" id="IPR036236">
    <property type="entry name" value="Znf_C2H2_sf"/>
</dbReference>
<comment type="caution">
    <text evidence="2">The sequence shown here is derived from an EMBL/GenBank/DDBJ whole genome shotgun (WGS) entry which is preliminary data.</text>
</comment>
<gene>
    <name evidence="2" type="ORF">CCAP1982_LOCUS20335</name>
</gene>
<dbReference type="EMBL" id="CAJHJT010000056">
    <property type="protein sequence ID" value="CAD7012238.1"/>
    <property type="molecule type" value="Genomic_DNA"/>
</dbReference>
<keyword evidence="1" id="KW-0812">Transmembrane</keyword>
<keyword evidence="1" id="KW-1133">Transmembrane helix</keyword>
<evidence type="ECO:0000313" key="2">
    <source>
        <dbReference type="EMBL" id="CAD7012238.1"/>
    </source>
</evidence>
<name>A0A811V7T7_CERCA</name>
<feature type="transmembrane region" description="Helical" evidence="1">
    <location>
        <begin position="32"/>
        <end position="50"/>
    </location>
</feature>
<evidence type="ECO:0000313" key="3">
    <source>
        <dbReference type="Proteomes" id="UP000606786"/>
    </source>
</evidence>